<organism evidence="1 3">
    <name type="scientific">Rotaria sordida</name>
    <dbReference type="NCBI Taxonomy" id="392033"/>
    <lineage>
        <taxon>Eukaryota</taxon>
        <taxon>Metazoa</taxon>
        <taxon>Spiralia</taxon>
        <taxon>Gnathifera</taxon>
        <taxon>Rotifera</taxon>
        <taxon>Eurotatoria</taxon>
        <taxon>Bdelloidea</taxon>
        <taxon>Philodinida</taxon>
        <taxon>Philodinidae</taxon>
        <taxon>Rotaria</taxon>
    </lineage>
</organism>
<sequence length="589" mass="69966">MSITQLEHLSNEIFYEIFDYLDGCFVYSIFSNLNIRFKYLCNDSSLPLKLNLSWTSKSTFEYYYNYIIIPNLNRIISLHIPNPLAIKSILSLFSINNSFIRLESINFGRINAAHITSLLTHLKKLPRLFSLSININNPKYDTHIIFQLIFLLPVLKYCKISSENDESMFSIPILARKNEQQESSIEYLIINSICEFDQLIAILSYTPRLTHLSCHSLYIGNDQIQIPIIVTTTTNLRKLSIELDATPFHIFKTFVSKISFQLEVLRISAKYENSYLDAKQWQQLISCHMPHLRIFDFQFKSQLCDDEMKSIEYDKLIEQFNNKFWYERKWFFTYQNCRGDYGPFKIFYSTRPYRRNYYKLYERTTDNLDISTYQDNSMHSCRHILIINQWTNVNCSIQFPYATKLTLNGGFVDNIPLLIRSLSSIISLTQITDLVLEYNYLFMNKFLMLLQYLPNIKSLTIPQTSIIQTHDLSENEIETILIISKRNHIKKISIIDRECCTLKQLHFLFDLCPQIEYLTINLAEIYEDIIIEFLISKMKENNYRFFLLCLARWNANIDMIKKIHLIINREKLLDNYSLELFEDNIYLWC</sequence>
<evidence type="ECO:0008006" key="5">
    <source>
        <dbReference type="Google" id="ProtNLM"/>
    </source>
</evidence>
<proteinExistence type="predicted"/>
<reference evidence="1" key="1">
    <citation type="submission" date="2021-02" db="EMBL/GenBank/DDBJ databases">
        <authorList>
            <person name="Nowell W R."/>
        </authorList>
    </citation>
    <scope>NUCLEOTIDE SEQUENCE</scope>
</reference>
<evidence type="ECO:0000313" key="1">
    <source>
        <dbReference type="EMBL" id="CAF1186022.1"/>
    </source>
</evidence>
<evidence type="ECO:0000313" key="4">
    <source>
        <dbReference type="Proteomes" id="UP000663870"/>
    </source>
</evidence>
<gene>
    <name evidence="2" type="ORF">JXQ802_LOCUS37482</name>
    <name evidence="1" type="ORF">PYM288_LOCUS24075</name>
</gene>
<keyword evidence="4" id="KW-1185">Reference proteome</keyword>
<evidence type="ECO:0000313" key="3">
    <source>
        <dbReference type="Proteomes" id="UP000663854"/>
    </source>
</evidence>
<evidence type="ECO:0000313" key="2">
    <source>
        <dbReference type="EMBL" id="CAF1449134.1"/>
    </source>
</evidence>
<name>A0A814VDX1_9BILA</name>
<dbReference type="AlphaFoldDB" id="A0A814VDX1"/>
<comment type="caution">
    <text evidence="1">The sequence shown here is derived from an EMBL/GenBank/DDBJ whole genome shotgun (WGS) entry which is preliminary data.</text>
</comment>
<dbReference type="EMBL" id="CAJNOH010001178">
    <property type="protein sequence ID" value="CAF1186022.1"/>
    <property type="molecule type" value="Genomic_DNA"/>
</dbReference>
<protein>
    <recommendedName>
        <fullName evidence="5">F-box domain-containing protein</fullName>
    </recommendedName>
</protein>
<dbReference type="Proteomes" id="UP000663854">
    <property type="component" value="Unassembled WGS sequence"/>
</dbReference>
<dbReference type="Gene3D" id="3.80.10.10">
    <property type="entry name" value="Ribonuclease Inhibitor"/>
    <property type="match status" value="1"/>
</dbReference>
<dbReference type="InterPro" id="IPR032675">
    <property type="entry name" value="LRR_dom_sf"/>
</dbReference>
<dbReference type="EMBL" id="CAJNOL010002006">
    <property type="protein sequence ID" value="CAF1449134.1"/>
    <property type="molecule type" value="Genomic_DNA"/>
</dbReference>
<dbReference type="Proteomes" id="UP000663870">
    <property type="component" value="Unassembled WGS sequence"/>
</dbReference>
<accession>A0A814VDX1</accession>